<proteinExistence type="predicted"/>
<reference evidence="2 3" key="2">
    <citation type="journal article" date="2019" name="ISME J.">
        <title>Cobaviruses - a new globally distributed phage group infecting Rhodobacteraceae in marine ecosystems.</title>
        <authorList>
            <person name="Bischoff V."/>
            <person name="Bunk B."/>
            <person name="Meier-Kolthoff J.P."/>
            <person name="Sproer C."/>
            <person name="Poehlein A."/>
            <person name="Dogs M."/>
            <person name="Nguyen M."/>
            <person name="Petersen J."/>
            <person name="Daniel R."/>
            <person name="Overmann J."/>
            <person name="Goker M."/>
            <person name="Simon M."/>
            <person name="Brinkhoff T."/>
            <person name="Moraru C."/>
        </authorList>
    </citation>
    <scope>NUCLEOTIDE SEQUENCE [LARGE SCALE GENOMIC DNA]</scope>
</reference>
<feature type="region of interest" description="Disordered" evidence="1">
    <location>
        <begin position="66"/>
        <end position="119"/>
    </location>
</feature>
<gene>
    <name evidence="2" type="ORF">vBLenPICBM2__40</name>
</gene>
<keyword evidence="3" id="KW-1185">Reference proteome</keyword>
<protein>
    <submittedName>
        <fullName evidence="2">Uncharacterized protein</fullName>
    </submittedName>
</protein>
<sequence>MVEFIHDTENQRCECKTDKLIGSIHIVKERGGFRFFVIQVESGSVPKELSGRYSSIQKAQAGVKKYLANKPQTPHARRKEFGDNYEKRKKAKDGAKLKSEGSKQLRQGSDNGSGGANVS</sequence>
<evidence type="ECO:0000256" key="1">
    <source>
        <dbReference type="SAM" id="MobiDB-lite"/>
    </source>
</evidence>
<dbReference type="Proteomes" id="UP000273515">
    <property type="component" value="Segment"/>
</dbReference>
<organism evidence="2 3">
    <name type="scientific">Lentibacter phage vB_LenP_ICBM2</name>
    <dbReference type="NCBI Taxonomy" id="2847823"/>
    <lineage>
        <taxon>Viruses</taxon>
        <taxon>Duplodnaviria</taxon>
        <taxon>Heunggongvirae</taxon>
        <taxon>Uroviricota</taxon>
        <taxon>Caudoviricetes</taxon>
        <taxon>Zobellviridae</taxon>
        <taxon>Cobavirinae</taxon>
        <taxon>Veravirus</taxon>
        <taxon>Veravirus septentrionalis</taxon>
    </lineage>
</organism>
<evidence type="ECO:0000313" key="2">
    <source>
        <dbReference type="EMBL" id="QBF29171.1"/>
    </source>
</evidence>
<reference evidence="3" key="1">
    <citation type="submission" date="2017-07" db="EMBL/GenBank/DDBJ databases">
        <title>Cobaviruses - a newly discovered phage group infecting protist-associated Rhodobacteraceae is ubiquitous in highly productive marine areas.</title>
        <authorList>
            <person name="Bischoff V."/>
            <person name="Bunk B."/>
            <person name="Meier-Kolthoff J."/>
            <person name="Sproer C."/>
            <person name="Poehlein A."/>
            <person name="Dogs M."/>
            <person name="Daniel R."/>
            <person name="Overmann J."/>
            <person name="Goker M."/>
            <person name="Simon M."/>
            <person name="Brinkhoff T."/>
            <person name="Moraru C."/>
        </authorList>
    </citation>
    <scope>NUCLEOTIDE SEQUENCE [LARGE SCALE GENOMIC DNA]</scope>
</reference>
<evidence type="ECO:0000313" key="3">
    <source>
        <dbReference type="Proteomes" id="UP000273515"/>
    </source>
</evidence>
<dbReference type="EMBL" id="MF431616">
    <property type="protein sequence ID" value="QBF29171.1"/>
    <property type="molecule type" value="Genomic_DNA"/>
</dbReference>
<feature type="compositionally biased region" description="Basic and acidic residues" evidence="1">
    <location>
        <begin position="79"/>
        <end position="103"/>
    </location>
</feature>
<accession>A0A411MQW9</accession>
<name>A0A411MQW9_9CAUD</name>